<keyword evidence="1" id="KW-0175">Coiled coil</keyword>
<reference evidence="2" key="1">
    <citation type="submission" date="2022-12" db="EMBL/GenBank/DDBJ databases">
        <authorList>
            <person name="Brejova B."/>
        </authorList>
    </citation>
    <scope>NUCLEOTIDE SEQUENCE</scope>
</reference>
<gene>
    <name evidence="2" type="ORF">CANVERA_P1781</name>
</gene>
<sequence>MLIQDKSKSDYLNQSIENSYFSDPSTSAILMMQHEHFDIFMDETDSSDENEDPQINDQRNRIDIALLETHERLSRELNKATTKLEQKYKEANQKAEDLEISNDYLVQQLREASKKLHQSEKIDAQLEQEVKEASQKVEDSAYSNTFLVQLLKEANAKLKQQSESSITSLEQKLREANQKVEESEYLKINLNKADVKLEQKLNDGNDRNINMAAELESEMNTVPIYDTPAYNGEKTFGYETKNYKLRLVPKFNDGDSYMAGVSQILIETLDAVDQVISKGNSNCNCNRNFNDNFNGIGNVDNCSVNPVNSFNGV</sequence>
<keyword evidence="3" id="KW-1185">Reference proteome</keyword>
<evidence type="ECO:0000256" key="1">
    <source>
        <dbReference type="SAM" id="Coils"/>
    </source>
</evidence>
<evidence type="ECO:0000313" key="3">
    <source>
        <dbReference type="Proteomes" id="UP001152885"/>
    </source>
</evidence>
<accession>A0A9W4X9K5</accession>
<dbReference type="EMBL" id="CANTUO010000001">
    <property type="protein sequence ID" value="CAI5757264.1"/>
    <property type="molecule type" value="Genomic_DNA"/>
</dbReference>
<name>A0A9W4X9K5_9ASCO</name>
<feature type="coiled-coil region" evidence="1">
    <location>
        <begin position="67"/>
        <end position="193"/>
    </location>
</feature>
<evidence type="ECO:0000313" key="2">
    <source>
        <dbReference type="EMBL" id="CAI5757264.1"/>
    </source>
</evidence>
<proteinExistence type="predicted"/>
<protein>
    <submittedName>
        <fullName evidence="2">Uncharacterized protein</fullName>
    </submittedName>
</protein>
<dbReference type="Proteomes" id="UP001152885">
    <property type="component" value="Unassembled WGS sequence"/>
</dbReference>
<dbReference type="AlphaFoldDB" id="A0A9W4X9K5"/>
<comment type="caution">
    <text evidence="2">The sequence shown here is derived from an EMBL/GenBank/DDBJ whole genome shotgun (WGS) entry which is preliminary data.</text>
</comment>
<organism evidence="2 3">
    <name type="scientific">Candida verbasci</name>
    <dbReference type="NCBI Taxonomy" id="1227364"/>
    <lineage>
        <taxon>Eukaryota</taxon>
        <taxon>Fungi</taxon>
        <taxon>Dikarya</taxon>
        <taxon>Ascomycota</taxon>
        <taxon>Saccharomycotina</taxon>
        <taxon>Pichiomycetes</taxon>
        <taxon>Debaryomycetaceae</taxon>
        <taxon>Candida/Lodderomyces clade</taxon>
        <taxon>Candida</taxon>
    </lineage>
</organism>